<dbReference type="AlphaFoldDB" id="A0A448WRL5"/>
<comment type="caution">
    <text evidence="1">The sequence shown here is derived from an EMBL/GenBank/DDBJ whole genome shotgun (WGS) entry which is preliminary data.</text>
</comment>
<accession>A0A448WRL5</accession>
<dbReference type="Proteomes" id="UP000784294">
    <property type="component" value="Unassembled WGS sequence"/>
</dbReference>
<dbReference type="OrthoDB" id="1427555at2759"/>
<organism evidence="1 2">
    <name type="scientific">Protopolystoma xenopodis</name>
    <dbReference type="NCBI Taxonomy" id="117903"/>
    <lineage>
        <taxon>Eukaryota</taxon>
        <taxon>Metazoa</taxon>
        <taxon>Spiralia</taxon>
        <taxon>Lophotrochozoa</taxon>
        <taxon>Platyhelminthes</taxon>
        <taxon>Monogenea</taxon>
        <taxon>Polyopisthocotylea</taxon>
        <taxon>Polystomatidea</taxon>
        <taxon>Polystomatidae</taxon>
        <taxon>Protopolystoma</taxon>
    </lineage>
</organism>
<evidence type="ECO:0000313" key="1">
    <source>
        <dbReference type="EMBL" id="VEL18468.1"/>
    </source>
</evidence>
<proteinExistence type="predicted"/>
<keyword evidence="2" id="KW-1185">Reference proteome</keyword>
<reference evidence="1" key="1">
    <citation type="submission" date="2018-11" db="EMBL/GenBank/DDBJ databases">
        <authorList>
            <consortium name="Pathogen Informatics"/>
        </authorList>
    </citation>
    <scope>NUCLEOTIDE SEQUENCE</scope>
</reference>
<dbReference type="EMBL" id="CAAALY010037179">
    <property type="protein sequence ID" value="VEL18468.1"/>
    <property type="molecule type" value="Genomic_DNA"/>
</dbReference>
<sequence length="107" mass="12143">MNICITCNFEMAHFLVSVIVFKAQAAVAAKLFSYFNSFRVNIGGSNAQRDLFNMFLFYGLAKSDSPLDKERLGQLLGQRQYNGTKSSIADRLMKRYLHQPRLEIVAS</sequence>
<gene>
    <name evidence="1" type="ORF">PXEA_LOCUS11908</name>
</gene>
<name>A0A448WRL5_9PLAT</name>
<evidence type="ECO:0000313" key="2">
    <source>
        <dbReference type="Proteomes" id="UP000784294"/>
    </source>
</evidence>
<protein>
    <submittedName>
        <fullName evidence="1">Uncharacterized protein</fullName>
    </submittedName>
</protein>